<dbReference type="InterPro" id="IPR009057">
    <property type="entry name" value="Homeodomain-like_sf"/>
</dbReference>
<protein>
    <submittedName>
        <fullName evidence="1">24120_t:CDS:1</fullName>
    </submittedName>
</protein>
<dbReference type="Proteomes" id="UP000789405">
    <property type="component" value="Unassembled WGS sequence"/>
</dbReference>
<dbReference type="Gene3D" id="1.10.10.10">
    <property type="entry name" value="Winged helix-like DNA-binding domain superfamily/Winged helix DNA-binding domain"/>
    <property type="match status" value="1"/>
</dbReference>
<dbReference type="EMBL" id="CAJVPY010053080">
    <property type="protein sequence ID" value="CAG8815821.1"/>
    <property type="molecule type" value="Genomic_DNA"/>
</dbReference>
<sequence>MPHPYSKDLKWRIIYLCHDGYSKEEIASTLYVSKSLVNKILRIYQKWGTVVHPWRQVPGPRKTFDRNMR</sequence>
<proteinExistence type="predicted"/>
<reference evidence="1" key="1">
    <citation type="submission" date="2021-06" db="EMBL/GenBank/DDBJ databases">
        <authorList>
            <person name="Kallberg Y."/>
            <person name="Tangrot J."/>
            <person name="Rosling A."/>
        </authorList>
    </citation>
    <scope>NUCLEOTIDE SEQUENCE</scope>
    <source>
        <strain evidence="1">MA453B</strain>
    </source>
</reference>
<evidence type="ECO:0000313" key="2">
    <source>
        <dbReference type="Proteomes" id="UP000789405"/>
    </source>
</evidence>
<dbReference type="InterPro" id="IPR036388">
    <property type="entry name" value="WH-like_DNA-bd_sf"/>
</dbReference>
<accession>A0A9N9K821</accession>
<dbReference type="OrthoDB" id="2394806at2759"/>
<keyword evidence="2" id="KW-1185">Reference proteome</keyword>
<dbReference type="Pfam" id="PF13384">
    <property type="entry name" value="HTH_23"/>
    <property type="match status" value="1"/>
</dbReference>
<feature type="non-terminal residue" evidence="1">
    <location>
        <position position="69"/>
    </location>
</feature>
<name>A0A9N9K821_9GLOM</name>
<gene>
    <name evidence="1" type="ORF">DERYTH_LOCUS26172</name>
</gene>
<evidence type="ECO:0000313" key="1">
    <source>
        <dbReference type="EMBL" id="CAG8815821.1"/>
    </source>
</evidence>
<dbReference type="AlphaFoldDB" id="A0A9N9K821"/>
<organism evidence="1 2">
    <name type="scientific">Dentiscutata erythropus</name>
    <dbReference type="NCBI Taxonomy" id="1348616"/>
    <lineage>
        <taxon>Eukaryota</taxon>
        <taxon>Fungi</taxon>
        <taxon>Fungi incertae sedis</taxon>
        <taxon>Mucoromycota</taxon>
        <taxon>Glomeromycotina</taxon>
        <taxon>Glomeromycetes</taxon>
        <taxon>Diversisporales</taxon>
        <taxon>Gigasporaceae</taxon>
        <taxon>Dentiscutata</taxon>
    </lineage>
</organism>
<dbReference type="SUPFAM" id="SSF46689">
    <property type="entry name" value="Homeodomain-like"/>
    <property type="match status" value="1"/>
</dbReference>
<comment type="caution">
    <text evidence="1">The sequence shown here is derived from an EMBL/GenBank/DDBJ whole genome shotgun (WGS) entry which is preliminary data.</text>
</comment>